<feature type="domain" description="Pterin-binding" evidence="21">
    <location>
        <begin position="313"/>
        <end position="560"/>
    </location>
</feature>
<dbReference type="PANTHER" id="PTHR45833:SF1">
    <property type="entry name" value="METHIONINE SYNTHASE"/>
    <property type="match status" value="1"/>
</dbReference>
<evidence type="ECO:0000256" key="10">
    <source>
        <dbReference type="ARBA" id="ARBA00022628"/>
    </source>
</evidence>
<keyword evidence="10" id="KW-0846">Cobalamin</keyword>
<dbReference type="InterPro" id="IPR006158">
    <property type="entry name" value="Cobalamin-bd"/>
</dbReference>
<keyword evidence="15" id="KW-0486">Methionine biosynthesis</keyword>
<evidence type="ECO:0000256" key="17">
    <source>
        <dbReference type="ARBA" id="ARBA00025552"/>
    </source>
</evidence>
<accession>A0ABQ1DYC0</accession>
<evidence type="ECO:0000256" key="5">
    <source>
        <dbReference type="ARBA" id="ARBA00010398"/>
    </source>
</evidence>
<evidence type="ECO:0000256" key="11">
    <source>
        <dbReference type="ARBA" id="ARBA00022679"/>
    </source>
</evidence>
<evidence type="ECO:0000256" key="4">
    <source>
        <dbReference type="ARBA" id="ARBA00005178"/>
    </source>
</evidence>
<evidence type="ECO:0000259" key="22">
    <source>
        <dbReference type="PROSITE" id="PS51332"/>
    </source>
</evidence>
<dbReference type="Proteomes" id="UP000620147">
    <property type="component" value="Unassembled WGS sequence"/>
</dbReference>
<evidence type="ECO:0000313" key="24">
    <source>
        <dbReference type="EMBL" id="GFO87725.1"/>
    </source>
</evidence>
<evidence type="ECO:0000256" key="2">
    <source>
        <dbReference type="ARBA" id="ARBA00001947"/>
    </source>
</evidence>
<dbReference type="InterPro" id="IPR017215">
    <property type="entry name" value="MetH_bac"/>
</dbReference>
<evidence type="ECO:0000256" key="7">
    <source>
        <dbReference type="ARBA" id="ARBA00013998"/>
    </source>
</evidence>
<dbReference type="SUPFAM" id="SSF52242">
    <property type="entry name" value="Cobalamin (vitamin B12)-binding domain"/>
    <property type="match status" value="1"/>
</dbReference>
<dbReference type="PANTHER" id="PTHR45833">
    <property type="entry name" value="METHIONINE SYNTHASE"/>
    <property type="match status" value="1"/>
</dbReference>
<keyword evidence="25" id="KW-1185">Reference proteome</keyword>
<dbReference type="InterPro" id="IPR036589">
    <property type="entry name" value="HCY_dom_sf"/>
</dbReference>
<feature type="binding site" evidence="19">
    <location>
        <position position="204"/>
    </location>
    <ligand>
        <name>Zn(2+)</name>
        <dbReference type="ChEBI" id="CHEBI:29105"/>
    </ligand>
</feature>
<evidence type="ECO:0000259" key="23">
    <source>
        <dbReference type="PROSITE" id="PS51337"/>
    </source>
</evidence>
<dbReference type="PROSITE" id="PS51337">
    <property type="entry name" value="B12_BINDING_NTER"/>
    <property type="match status" value="1"/>
</dbReference>
<dbReference type="RefSeq" id="WP_188886175.1">
    <property type="nucleotide sequence ID" value="NZ_BLYJ01000008.1"/>
</dbReference>
<evidence type="ECO:0000256" key="15">
    <source>
        <dbReference type="ARBA" id="ARBA00023167"/>
    </source>
</evidence>
<keyword evidence="8 19" id="KW-0489">Methyltransferase</keyword>
<keyword evidence="11 19" id="KW-0808">Transferase</keyword>
<evidence type="ECO:0000256" key="1">
    <source>
        <dbReference type="ARBA" id="ARBA00001700"/>
    </source>
</evidence>
<dbReference type="PROSITE" id="PS51332">
    <property type="entry name" value="B12_BINDING"/>
    <property type="match status" value="1"/>
</dbReference>
<gene>
    <name evidence="24" type="primary">metH</name>
    <name evidence="24" type="ORF">BUFA31_08890</name>
</gene>
<proteinExistence type="inferred from homology"/>
<dbReference type="Pfam" id="PF02607">
    <property type="entry name" value="B12-binding_2"/>
    <property type="match status" value="1"/>
</dbReference>
<protein>
    <recommendedName>
        <fullName evidence="7">Methionine synthase</fullName>
        <ecNumber evidence="6">2.1.1.13</ecNumber>
    </recommendedName>
    <alternativeName>
        <fullName evidence="18">5-methyltetrahydrofolate--homocysteine methyltransferase</fullName>
    </alternativeName>
</protein>
<dbReference type="SMART" id="SM01018">
    <property type="entry name" value="B12-binding_2"/>
    <property type="match status" value="1"/>
</dbReference>
<dbReference type="InterPro" id="IPR050554">
    <property type="entry name" value="Met_Synthase/Corrinoid"/>
</dbReference>
<evidence type="ECO:0000256" key="18">
    <source>
        <dbReference type="ARBA" id="ARBA00031040"/>
    </source>
</evidence>
<evidence type="ECO:0000313" key="25">
    <source>
        <dbReference type="Proteomes" id="UP000620147"/>
    </source>
</evidence>
<keyword evidence="12" id="KW-0949">S-adenosyl-L-methionine</keyword>
<dbReference type="Gene3D" id="3.40.50.280">
    <property type="entry name" value="Cobalamin-binding domain"/>
    <property type="match status" value="1"/>
</dbReference>
<evidence type="ECO:0000256" key="16">
    <source>
        <dbReference type="ARBA" id="ARBA00023285"/>
    </source>
</evidence>
<comment type="cofactor">
    <cofactor evidence="3">
        <name>methylcob(III)alamin</name>
        <dbReference type="ChEBI" id="CHEBI:28115"/>
    </cofactor>
</comment>
<dbReference type="InterPro" id="IPR036594">
    <property type="entry name" value="Meth_synthase_dom"/>
</dbReference>
<dbReference type="GO" id="GO:0008168">
    <property type="term" value="F:methyltransferase activity"/>
    <property type="evidence" value="ECO:0007669"/>
    <property type="project" value="UniProtKB-KW"/>
</dbReference>
<dbReference type="InterPro" id="IPR003726">
    <property type="entry name" value="HCY_dom"/>
</dbReference>
<feature type="binding site" evidence="19">
    <location>
        <position position="270"/>
    </location>
    <ligand>
        <name>Zn(2+)</name>
        <dbReference type="ChEBI" id="CHEBI:29105"/>
    </ligand>
</feature>
<dbReference type="CDD" id="cd02070">
    <property type="entry name" value="corrinoid_protein_B12-BD"/>
    <property type="match status" value="1"/>
</dbReference>
<comment type="function">
    <text evidence="17">Catalyzes the transfer of a methyl group from methyl-cobalamin to homocysteine, yielding enzyme-bound cob(I)alamin and methionine. Subsequently, remethylates the cofactor using methyltetrahydrofolate.</text>
</comment>
<organism evidence="24 25">
    <name type="scientific">Butyricicoccus faecihominis</name>
    <dbReference type="NCBI Taxonomy" id="1712515"/>
    <lineage>
        <taxon>Bacteria</taxon>
        <taxon>Bacillati</taxon>
        <taxon>Bacillota</taxon>
        <taxon>Clostridia</taxon>
        <taxon>Eubacteriales</taxon>
        <taxon>Butyricicoccaceae</taxon>
        <taxon>Butyricicoccus</taxon>
    </lineage>
</organism>
<dbReference type="NCBIfam" id="NF005719">
    <property type="entry name" value="PRK07535.1"/>
    <property type="match status" value="1"/>
</dbReference>
<feature type="domain" description="B12-binding" evidence="22">
    <location>
        <begin position="669"/>
        <end position="790"/>
    </location>
</feature>
<dbReference type="PROSITE" id="PS50970">
    <property type="entry name" value="HCY"/>
    <property type="match status" value="1"/>
</dbReference>
<evidence type="ECO:0000256" key="9">
    <source>
        <dbReference type="ARBA" id="ARBA00022605"/>
    </source>
</evidence>
<dbReference type="InterPro" id="IPR003759">
    <property type="entry name" value="Cbl-bd_cap"/>
</dbReference>
<evidence type="ECO:0000256" key="6">
    <source>
        <dbReference type="ARBA" id="ARBA00012032"/>
    </source>
</evidence>
<dbReference type="PROSITE" id="PS50972">
    <property type="entry name" value="PTERIN_BINDING"/>
    <property type="match status" value="1"/>
</dbReference>
<dbReference type="InterPro" id="IPR000489">
    <property type="entry name" value="Pterin-binding_dom"/>
</dbReference>
<evidence type="ECO:0000256" key="19">
    <source>
        <dbReference type="PROSITE-ProRule" id="PRU00333"/>
    </source>
</evidence>
<comment type="cofactor">
    <cofactor evidence="2 19">
        <name>Zn(2+)</name>
        <dbReference type="ChEBI" id="CHEBI:29105"/>
    </cofactor>
</comment>
<dbReference type="Pfam" id="PF02574">
    <property type="entry name" value="S-methyl_trans"/>
    <property type="match status" value="1"/>
</dbReference>
<keyword evidence="16" id="KW-0170">Cobalt</keyword>
<evidence type="ECO:0000259" key="20">
    <source>
        <dbReference type="PROSITE" id="PS50970"/>
    </source>
</evidence>
<feature type="binding site" evidence="19">
    <location>
        <position position="269"/>
    </location>
    <ligand>
        <name>Zn(2+)</name>
        <dbReference type="ChEBI" id="CHEBI:29105"/>
    </ligand>
</feature>
<evidence type="ECO:0000256" key="8">
    <source>
        <dbReference type="ARBA" id="ARBA00022603"/>
    </source>
</evidence>
<dbReference type="InterPro" id="IPR036724">
    <property type="entry name" value="Cobalamin-bd_sf"/>
</dbReference>
<evidence type="ECO:0000256" key="3">
    <source>
        <dbReference type="ARBA" id="ARBA00001956"/>
    </source>
</evidence>
<dbReference type="PIRSF" id="PIRSF037472">
    <property type="entry name" value="DHPS_mtfrase"/>
    <property type="match status" value="1"/>
</dbReference>
<dbReference type="Gene3D" id="3.20.20.330">
    <property type="entry name" value="Homocysteine-binding-like domain"/>
    <property type="match status" value="1"/>
</dbReference>
<comment type="pathway">
    <text evidence="4">Amino-acid biosynthesis; L-methionine biosynthesis via de novo pathway; L-methionine from L-homocysteine (MetH route): step 1/1.</text>
</comment>
<comment type="similarity">
    <text evidence="5">Belongs to the vitamin-B12 dependent methionine synthase family.</text>
</comment>
<dbReference type="GO" id="GO:0032259">
    <property type="term" value="P:methylation"/>
    <property type="evidence" value="ECO:0007669"/>
    <property type="project" value="UniProtKB-KW"/>
</dbReference>
<comment type="caution">
    <text evidence="24">The sequence shown here is derived from an EMBL/GenBank/DDBJ whole genome shotgun (WGS) entry which is preliminary data.</text>
</comment>
<keyword evidence="13 19" id="KW-0479">Metal-binding</keyword>
<sequence length="790" mass="84972">MKLTERLGKEWIFFDGGMGTILQEHGLKAGELPETWNLSHPDEIIALNRSYFEAGCDVVNTNTFGANALKYPDNLQEIVQAAVSHAKTARQQAGREDAYIALDIGPTGKLLQPMGDLPFERAVELFGETIRIGAKAGADLVLIETMSDSYEAKAAVLAAKENCDLPVLVTLIFDEKGKLLTGGTVDSTVAMLEGLRVDALGVNCGLGPKQMHPIIERLTQISSLPIIVNPNAGLPRSENGKTVFDIAPAEFSDLMEEIAGMGVQALGGCCGTTPEHLRLTIEKCRKVPFRPPVAKRRTVVSSFSQAVEIGPKPVIIGERINPTGKSKFKAALRENNIEYILGEGMAQEDSGAHILDVNVGLPEIDEPVMMERVVTRLQSVIALPLQIDTSDTTAMERGMRLYNGKPMINSVSGKMESMEAVFPLVRKYGGVVVGLALDENGIPSTAEGRIRIAKKIYDTAEKYGIPHEDIVIDGLAMTISSDSGSALVTLETLRRIRDELHGHSILGVSNISFGLPQREIVNSNFFTMAMQSGLSCAIINPNNEAMMRSYRSYLALANLDEQCAGYIAAYGNQPAAAAPAAAGGTAMPLAESIERGLRERAIDAAKEMLQTVPPLEVVNNELIPALDRVGKGFEKGTVFLPQLLMSAEAAKAAFEVVKDAMKGESQQIKGKIILATVKGDIHDIGKNIVKVLLENYAYQVLDLGKDVPPEVIVDTAIKEDVPVVGLSALMTTTVVSMEETIKQLREKKPGTKVVVGGAVLTQEYADSIGADCYAKDAMATVHYADSVFGV</sequence>
<dbReference type="Pfam" id="PF02310">
    <property type="entry name" value="B12-binding"/>
    <property type="match status" value="1"/>
</dbReference>
<evidence type="ECO:0000256" key="13">
    <source>
        <dbReference type="ARBA" id="ARBA00022723"/>
    </source>
</evidence>
<dbReference type="EC" id="2.1.1.13" evidence="6"/>
<evidence type="ECO:0000259" key="21">
    <source>
        <dbReference type="PROSITE" id="PS50972"/>
    </source>
</evidence>
<dbReference type="SUPFAM" id="SSF51717">
    <property type="entry name" value="Dihydropteroate synthetase-like"/>
    <property type="match status" value="1"/>
</dbReference>
<dbReference type="SUPFAM" id="SSF82282">
    <property type="entry name" value="Homocysteine S-methyltransferase"/>
    <property type="match status" value="1"/>
</dbReference>
<feature type="domain" description="B12-binding N-terminal" evidence="23">
    <location>
        <begin position="576"/>
        <end position="669"/>
    </location>
</feature>
<dbReference type="InterPro" id="IPR011005">
    <property type="entry name" value="Dihydropteroate_synth-like_sf"/>
</dbReference>
<name>A0ABQ1DYC0_9FIRM</name>
<dbReference type="EMBL" id="BLYJ01000008">
    <property type="protein sequence ID" value="GFO87725.1"/>
    <property type="molecule type" value="Genomic_DNA"/>
</dbReference>
<reference evidence="24 25" key="1">
    <citation type="submission" date="2020-06" db="EMBL/GenBank/DDBJ databases">
        <title>Characterization of fructooligosaccharide metabolism and fructooligosaccharide-degrading enzymes in human commensal butyrate producers.</title>
        <authorList>
            <person name="Tanno H."/>
            <person name="Fujii T."/>
            <person name="Hirano K."/>
            <person name="Maeno S."/>
            <person name="Tonozuka T."/>
            <person name="Sakamoto M."/>
            <person name="Ohkuma M."/>
            <person name="Tochio T."/>
            <person name="Endo A."/>
        </authorList>
    </citation>
    <scope>NUCLEOTIDE SEQUENCE [LARGE SCALE GENOMIC DNA]</scope>
    <source>
        <strain evidence="24 25">JCM 31056</strain>
    </source>
</reference>
<feature type="domain" description="Hcy-binding" evidence="20">
    <location>
        <begin position="1"/>
        <end position="284"/>
    </location>
</feature>
<dbReference type="Gene3D" id="1.10.1240.10">
    <property type="entry name" value="Methionine synthase domain"/>
    <property type="match status" value="1"/>
</dbReference>
<evidence type="ECO:0000256" key="14">
    <source>
        <dbReference type="ARBA" id="ARBA00022833"/>
    </source>
</evidence>
<keyword evidence="14 19" id="KW-0862">Zinc</keyword>
<evidence type="ECO:0000256" key="12">
    <source>
        <dbReference type="ARBA" id="ARBA00022691"/>
    </source>
</evidence>
<dbReference type="Gene3D" id="3.20.20.20">
    <property type="entry name" value="Dihydropteroate synthase-like"/>
    <property type="match status" value="1"/>
</dbReference>
<comment type="catalytic activity">
    <reaction evidence="1">
        <text>(6S)-5-methyl-5,6,7,8-tetrahydrofolate + L-homocysteine = (6S)-5,6,7,8-tetrahydrofolate + L-methionine</text>
        <dbReference type="Rhea" id="RHEA:11172"/>
        <dbReference type="ChEBI" id="CHEBI:18608"/>
        <dbReference type="ChEBI" id="CHEBI:57453"/>
        <dbReference type="ChEBI" id="CHEBI:57844"/>
        <dbReference type="ChEBI" id="CHEBI:58199"/>
        <dbReference type="EC" id="2.1.1.13"/>
    </reaction>
</comment>
<keyword evidence="9" id="KW-0028">Amino-acid biosynthesis</keyword>
<dbReference type="SUPFAM" id="SSF47644">
    <property type="entry name" value="Methionine synthase domain"/>
    <property type="match status" value="1"/>
</dbReference>
<dbReference type="Pfam" id="PF00809">
    <property type="entry name" value="Pterin_bind"/>
    <property type="match status" value="1"/>
</dbReference>